<evidence type="ECO:0000259" key="21">
    <source>
        <dbReference type="PROSITE" id="PS50011"/>
    </source>
</evidence>
<evidence type="ECO:0000256" key="11">
    <source>
        <dbReference type="ARBA" id="ARBA00022777"/>
    </source>
</evidence>
<proteinExistence type="predicted"/>
<sequence length="1031" mass="114723">MPTPTTMNTIISSHFFLLSLLPICFSWLAFGVTLPKNEVSVLKEIAITLGKKDWDFNVDPCNWNKSNDNMASCNCKITNDSFCHVEKIALKSQSLQGILPPQLNKLPYLQEIELSRNYLCGSIPREWGSSNLQKISLLGNRLTGPIPSELGNLIYLTRLILEFNQLSGNLPSQLGNLVHIKQLHLSSNNFTGQLPANLSSLTAMKQFRISDNQLSGNIPDWLRNLTSLGQLHMQGSGLSGPIPPGISLLHLTDLRISDLNGPDSTFPPLENMKSLDTLILRSCNINDTFPQYLGDLSILKVLDLSFNKLYGPVPRNLQQLIRAAAYIYLAGNFFTGPVPEWTVDNNRSLDLSYNNFSVGNQEPKTCNQQNVNLFASFSRNNSGPVSCNSSNRTCTKKVTSLHINCGGNQTTVGGITYDEDLYPAGPAVYKQSGKNWALSNTGHFMDNDTIPPYTTENETRLYMNNAELYKNARVSPMSLTYYGFCLANGNYTVKLHFAEIMFTDDKTYSDLGKRVFDVYIQGKRVLKDFNIANEAQGAGKELIKEFVAHVSGNDLEIRFYWAGKGTTYIPYKSVNGPLISALSVTYGGFSCGTKTKEDSTGGHSVGLIVVIAVALVIVVILITVSVLRWRGFINCCHLDTCWHSLVEGLRSKSKFGRHFGGNEHLLMKGLGDIELLTGVFTLHQIKVATNNFDISNKIGEGGFGPVYKGILPNSKPIAVKQLSSKSDQGTREFINEIGMISALRHPNLVKLYGCCAEGDQLLLVYEYMENNSLAHALFDSEDSHLKLNWPTRKHICLGIARGLAFLHEESRLRVVHRDLKTSNVLLDEDLNPKISDFGLARLRVGDNTHISTRIAGTWGYMAPEYAMHGYLTEKADVFSFGVVISEIVSGKRNTIQQSKGEAFYLLDWARLLNERGNIMELVDPKLNLDFNEDEVRLIVKVALLCTHVTSSYRPCMSLVLSMLEGRTMVPEFDSHCSEVMDEMKLEVMREFYSQMDENKTSDTRSLSLTKGVPWTDSSSTATDLNLAQLDP</sequence>
<dbReference type="PROSITE" id="PS50011">
    <property type="entry name" value="PROTEIN_KINASE_DOM"/>
    <property type="match status" value="1"/>
</dbReference>
<evidence type="ECO:0000313" key="22">
    <source>
        <dbReference type="EMBL" id="KAK7335233.1"/>
    </source>
</evidence>
<dbReference type="InterPro" id="IPR001611">
    <property type="entry name" value="Leu-rich_rpt"/>
</dbReference>
<accession>A0AAN9LJJ2</accession>
<dbReference type="GO" id="GO:0004674">
    <property type="term" value="F:protein serine/threonine kinase activity"/>
    <property type="evidence" value="ECO:0007669"/>
    <property type="project" value="UniProtKB-KW"/>
</dbReference>
<dbReference type="Gene3D" id="3.30.200.20">
    <property type="entry name" value="Phosphorylase Kinase, domain 1"/>
    <property type="match status" value="1"/>
</dbReference>
<dbReference type="SUPFAM" id="SSF56112">
    <property type="entry name" value="Protein kinase-like (PK-like)"/>
    <property type="match status" value="1"/>
</dbReference>
<evidence type="ECO:0000256" key="12">
    <source>
        <dbReference type="ARBA" id="ARBA00022840"/>
    </source>
</evidence>
<evidence type="ECO:0000256" key="15">
    <source>
        <dbReference type="ARBA" id="ARBA00023170"/>
    </source>
</evidence>
<feature type="chain" id="PRO_5042973251" description="non-specific serine/threonine protein kinase" evidence="20">
    <location>
        <begin position="32"/>
        <end position="1031"/>
    </location>
</feature>
<evidence type="ECO:0000256" key="9">
    <source>
        <dbReference type="ARBA" id="ARBA00022737"/>
    </source>
</evidence>
<dbReference type="FunFam" id="3.30.200.20:FF:000217">
    <property type="entry name" value="probable LRR receptor-like serine/threonine-protein kinase At1g53430"/>
    <property type="match status" value="1"/>
</dbReference>
<keyword evidence="14 19" id="KW-0472">Membrane</keyword>
<evidence type="ECO:0000256" key="20">
    <source>
        <dbReference type="SAM" id="SignalP"/>
    </source>
</evidence>
<evidence type="ECO:0000256" key="14">
    <source>
        <dbReference type="ARBA" id="ARBA00023136"/>
    </source>
</evidence>
<keyword evidence="15" id="KW-0675">Receptor</keyword>
<dbReference type="PANTHER" id="PTHR48006:SF81">
    <property type="entry name" value="PROTEIN KINASE DOMAIN-CONTAINING PROTEIN"/>
    <property type="match status" value="1"/>
</dbReference>
<evidence type="ECO:0000256" key="16">
    <source>
        <dbReference type="ARBA" id="ARBA00023180"/>
    </source>
</evidence>
<dbReference type="SMART" id="SM00220">
    <property type="entry name" value="S_TKc"/>
    <property type="match status" value="1"/>
</dbReference>
<evidence type="ECO:0000256" key="7">
    <source>
        <dbReference type="ARBA" id="ARBA00022692"/>
    </source>
</evidence>
<evidence type="ECO:0000256" key="3">
    <source>
        <dbReference type="ARBA" id="ARBA00022527"/>
    </source>
</evidence>
<dbReference type="EMBL" id="JAYMYR010000010">
    <property type="protein sequence ID" value="KAK7335233.1"/>
    <property type="molecule type" value="Genomic_DNA"/>
</dbReference>
<evidence type="ECO:0000256" key="13">
    <source>
        <dbReference type="ARBA" id="ARBA00022989"/>
    </source>
</evidence>
<evidence type="ECO:0000256" key="2">
    <source>
        <dbReference type="ARBA" id="ARBA00012513"/>
    </source>
</evidence>
<keyword evidence="10" id="KW-0547">Nucleotide-binding</keyword>
<dbReference type="Proteomes" id="UP001374584">
    <property type="component" value="Unassembled WGS sequence"/>
</dbReference>
<feature type="transmembrane region" description="Helical" evidence="19">
    <location>
        <begin position="605"/>
        <end position="627"/>
    </location>
</feature>
<dbReference type="PANTHER" id="PTHR48006">
    <property type="entry name" value="LEUCINE-RICH REPEAT-CONTAINING PROTEIN DDB_G0281931-RELATED"/>
    <property type="match status" value="1"/>
</dbReference>
<keyword evidence="4" id="KW-0597">Phosphoprotein</keyword>
<dbReference type="FunFam" id="3.80.10.10:FF:001070">
    <property type="entry name" value="Leucine-rich repeat transmembrane protein kinase"/>
    <property type="match status" value="1"/>
</dbReference>
<dbReference type="Gene3D" id="2.60.120.430">
    <property type="entry name" value="Galactose-binding lectin"/>
    <property type="match status" value="1"/>
</dbReference>
<dbReference type="EC" id="2.7.11.1" evidence="2"/>
<evidence type="ECO:0000256" key="17">
    <source>
        <dbReference type="ARBA" id="ARBA00047899"/>
    </source>
</evidence>
<dbReference type="CDD" id="cd14066">
    <property type="entry name" value="STKc_IRAK"/>
    <property type="match status" value="1"/>
</dbReference>
<keyword evidence="16" id="KW-0325">Glycoprotein</keyword>
<keyword evidence="7 19" id="KW-0812">Transmembrane</keyword>
<keyword evidence="6" id="KW-0808">Transferase</keyword>
<dbReference type="Pfam" id="PF11721">
    <property type="entry name" value="Malectin"/>
    <property type="match status" value="1"/>
</dbReference>
<dbReference type="FunFam" id="3.80.10.10:FF:000452">
    <property type="entry name" value="Probable LRR receptor-like serine/threonine-protein kinase RFK1"/>
    <property type="match status" value="1"/>
</dbReference>
<organism evidence="22 23">
    <name type="scientific">Phaseolus coccineus</name>
    <name type="common">Scarlet runner bean</name>
    <name type="synonym">Phaseolus multiflorus</name>
    <dbReference type="NCBI Taxonomy" id="3886"/>
    <lineage>
        <taxon>Eukaryota</taxon>
        <taxon>Viridiplantae</taxon>
        <taxon>Streptophyta</taxon>
        <taxon>Embryophyta</taxon>
        <taxon>Tracheophyta</taxon>
        <taxon>Spermatophyta</taxon>
        <taxon>Magnoliopsida</taxon>
        <taxon>eudicotyledons</taxon>
        <taxon>Gunneridae</taxon>
        <taxon>Pentapetalae</taxon>
        <taxon>rosids</taxon>
        <taxon>fabids</taxon>
        <taxon>Fabales</taxon>
        <taxon>Fabaceae</taxon>
        <taxon>Papilionoideae</taxon>
        <taxon>50 kb inversion clade</taxon>
        <taxon>NPAAA clade</taxon>
        <taxon>indigoferoid/millettioid clade</taxon>
        <taxon>Phaseoleae</taxon>
        <taxon>Phaseolus</taxon>
    </lineage>
</organism>
<feature type="signal peptide" evidence="20">
    <location>
        <begin position="1"/>
        <end position="31"/>
    </location>
</feature>
<dbReference type="Gene3D" id="3.80.10.10">
    <property type="entry name" value="Ribonuclease Inhibitor"/>
    <property type="match status" value="2"/>
</dbReference>
<evidence type="ECO:0000256" key="1">
    <source>
        <dbReference type="ARBA" id="ARBA00004479"/>
    </source>
</evidence>
<evidence type="ECO:0000313" key="23">
    <source>
        <dbReference type="Proteomes" id="UP001374584"/>
    </source>
</evidence>
<gene>
    <name evidence="22" type="ORF">VNO80_27010</name>
</gene>
<dbReference type="GO" id="GO:0016020">
    <property type="term" value="C:membrane"/>
    <property type="evidence" value="ECO:0007669"/>
    <property type="project" value="UniProtKB-SubCell"/>
</dbReference>
<evidence type="ECO:0000256" key="6">
    <source>
        <dbReference type="ARBA" id="ARBA00022679"/>
    </source>
</evidence>
<dbReference type="FunFam" id="2.60.120.430:FF:000004">
    <property type="entry name" value="Putative leucine-rich repeat receptor-like serine/threonine-protein kinase"/>
    <property type="match status" value="1"/>
</dbReference>
<protein>
    <recommendedName>
        <fullName evidence="2">non-specific serine/threonine protein kinase</fullName>
        <ecNumber evidence="2">2.7.11.1</ecNumber>
    </recommendedName>
</protein>
<dbReference type="InterPro" id="IPR011009">
    <property type="entry name" value="Kinase-like_dom_sf"/>
</dbReference>
<evidence type="ECO:0000256" key="5">
    <source>
        <dbReference type="ARBA" id="ARBA00022614"/>
    </source>
</evidence>
<dbReference type="Pfam" id="PF07714">
    <property type="entry name" value="PK_Tyr_Ser-Thr"/>
    <property type="match status" value="1"/>
</dbReference>
<comment type="catalytic activity">
    <reaction evidence="18">
        <text>L-seryl-[protein] + ATP = O-phospho-L-seryl-[protein] + ADP + H(+)</text>
        <dbReference type="Rhea" id="RHEA:17989"/>
        <dbReference type="Rhea" id="RHEA-COMP:9863"/>
        <dbReference type="Rhea" id="RHEA-COMP:11604"/>
        <dbReference type="ChEBI" id="CHEBI:15378"/>
        <dbReference type="ChEBI" id="CHEBI:29999"/>
        <dbReference type="ChEBI" id="CHEBI:30616"/>
        <dbReference type="ChEBI" id="CHEBI:83421"/>
        <dbReference type="ChEBI" id="CHEBI:456216"/>
        <dbReference type="EC" id="2.7.11.1"/>
    </reaction>
</comment>
<dbReference type="PROSITE" id="PS00108">
    <property type="entry name" value="PROTEIN_KINASE_ST"/>
    <property type="match status" value="1"/>
</dbReference>
<dbReference type="SUPFAM" id="SSF52058">
    <property type="entry name" value="L domain-like"/>
    <property type="match status" value="1"/>
</dbReference>
<dbReference type="InterPro" id="IPR051824">
    <property type="entry name" value="LRR_Rcpt-Like_S/T_Kinase"/>
</dbReference>
<evidence type="ECO:0000256" key="19">
    <source>
        <dbReference type="SAM" id="Phobius"/>
    </source>
</evidence>
<comment type="catalytic activity">
    <reaction evidence="17">
        <text>L-threonyl-[protein] + ATP = O-phospho-L-threonyl-[protein] + ADP + H(+)</text>
        <dbReference type="Rhea" id="RHEA:46608"/>
        <dbReference type="Rhea" id="RHEA-COMP:11060"/>
        <dbReference type="Rhea" id="RHEA-COMP:11605"/>
        <dbReference type="ChEBI" id="CHEBI:15378"/>
        <dbReference type="ChEBI" id="CHEBI:30013"/>
        <dbReference type="ChEBI" id="CHEBI:30616"/>
        <dbReference type="ChEBI" id="CHEBI:61977"/>
        <dbReference type="ChEBI" id="CHEBI:456216"/>
        <dbReference type="EC" id="2.7.11.1"/>
    </reaction>
</comment>
<dbReference type="FunFam" id="1.10.510.10:FF:000044">
    <property type="entry name" value="Putative LRR receptor-like serine/threonine-protein kinase"/>
    <property type="match status" value="1"/>
</dbReference>
<keyword evidence="8 20" id="KW-0732">Signal</keyword>
<dbReference type="AlphaFoldDB" id="A0AAN9LJJ2"/>
<keyword evidence="5" id="KW-0433">Leucine-rich repeat</keyword>
<dbReference type="InterPro" id="IPR000719">
    <property type="entry name" value="Prot_kinase_dom"/>
</dbReference>
<evidence type="ECO:0000256" key="8">
    <source>
        <dbReference type="ARBA" id="ARBA00022729"/>
    </source>
</evidence>
<evidence type="ECO:0000256" key="18">
    <source>
        <dbReference type="ARBA" id="ARBA00048679"/>
    </source>
</evidence>
<dbReference type="InterPro" id="IPR032675">
    <property type="entry name" value="LRR_dom_sf"/>
</dbReference>
<comment type="subcellular location">
    <subcellularLocation>
        <location evidence="1">Membrane</location>
        <topology evidence="1">Single-pass type I membrane protein</topology>
    </subcellularLocation>
</comment>
<dbReference type="Pfam" id="PF00560">
    <property type="entry name" value="LRR_1"/>
    <property type="match status" value="5"/>
</dbReference>
<feature type="domain" description="Protein kinase" evidence="21">
    <location>
        <begin position="692"/>
        <end position="1015"/>
    </location>
</feature>
<keyword evidence="11" id="KW-0418">Kinase</keyword>
<dbReference type="Gene3D" id="1.10.510.10">
    <property type="entry name" value="Transferase(Phosphotransferase) domain 1"/>
    <property type="match status" value="1"/>
</dbReference>
<keyword evidence="12" id="KW-0067">ATP-binding</keyword>
<comment type="caution">
    <text evidence="22">The sequence shown here is derived from an EMBL/GenBank/DDBJ whole genome shotgun (WGS) entry which is preliminary data.</text>
</comment>
<evidence type="ECO:0000256" key="4">
    <source>
        <dbReference type="ARBA" id="ARBA00022553"/>
    </source>
</evidence>
<keyword evidence="3" id="KW-0723">Serine/threonine-protein kinase</keyword>
<dbReference type="InterPro" id="IPR008271">
    <property type="entry name" value="Ser/Thr_kinase_AS"/>
</dbReference>
<keyword evidence="9" id="KW-0677">Repeat</keyword>
<keyword evidence="13 19" id="KW-1133">Transmembrane helix</keyword>
<dbReference type="InterPro" id="IPR021720">
    <property type="entry name" value="Malectin_dom"/>
</dbReference>
<keyword evidence="23" id="KW-1185">Reference proteome</keyword>
<evidence type="ECO:0000256" key="10">
    <source>
        <dbReference type="ARBA" id="ARBA00022741"/>
    </source>
</evidence>
<dbReference type="InterPro" id="IPR001245">
    <property type="entry name" value="Ser-Thr/Tyr_kinase_cat_dom"/>
</dbReference>
<reference evidence="22 23" key="1">
    <citation type="submission" date="2024-01" db="EMBL/GenBank/DDBJ databases">
        <title>The genomes of 5 underutilized Papilionoideae crops provide insights into root nodulation and disease resistanc.</title>
        <authorList>
            <person name="Jiang F."/>
        </authorList>
    </citation>
    <scope>NUCLEOTIDE SEQUENCE [LARGE SCALE GENOMIC DNA]</scope>
    <source>
        <strain evidence="22">JINMINGXINNONG_FW02</strain>
        <tissue evidence="22">Leaves</tissue>
    </source>
</reference>
<dbReference type="GO" id="GO:0005524">
    <property type="term" value="F:ATP binding"/>
    <property type="evidence" value="ECO:0007669"/>
    <property type="project" value="UniProtKB-KW"/>
</dbReference>
<name>A0AAN9LJJ2_PHACN</name>